<reference evidence="1 2" key="1">
    <citation type="submission" date="2019-10" db="EMBL/GenBank/DDBJ databases">
        <authorList>
            <person name="Karimi E."/>
        </authorList>
    </citation>
    <scope>NUCLEOTIDE SEQUENCE [LARGE SCALE GENOMIC DNA]</scope>
    <source>
        <strain evidence="1">Aeromonas sp. 8C</strain>
    </source>
</reference>
<dbReference type="AlphaFoldDB" id="A0A653LA70"/>
<dbReference type="Proteomes" id="UP000439123">
    <property type="component" value="Unassembled WGS sequence"/>
</dbReference>
<dbReference type="EMBL" id="CABWLC010000018">
    <property type="protein sequence ID" value="VXA87923.1"/>
    <property type="molecule type" value="Genomic_DNA"/>
</dbReference>
<name>A0A653LA70_AERVE</name>
<evidence type="ECO:0000313" key="2">
    <source>
        <dbReference type="Proteomes" id="UP000439123"/>
    </source>
</evidence>
<evidence type="ECO:0000313" key="1">
    <source>
        <dbReference type="EMBL" id="VXA87923.1"/>
    </source>
</evidence>
<sequence>MPLHFHTGSRTSSFLICLQWMVHGNRLKLGIFMVGMSLDKGNPGLSER</sequence>
<accession>A0A653LA70</accession>
<proteinExistence type="predicted"/>
<organism evidence="1 2">
    <name type="scientific">Aeromonas veronii</name>
    <dbReference type="NCBI Taxonomy" id="654"/>
    <lineage>
        <taxon>Bacteria</taxon>
        <taxon>Pseudomonadati</taxon>
        <taxon>Pseudomonadota</taxon>
        <taxon>Gammaproteobacteria</taxon>
        <taxon>Aeromonadales</taxon>
        <taxon>Aeromonadaceae</taxon>
        <taxon>Aeromonas</taxon>
    </lineage>
</organism>
<gene>
    <name evidence="1" type="ORF">AERO8C_50435</name>
</gene>
<protein>
    <submittedName>
        <fullName evidence="1">Uncharacterized protein</fullName>
    </submittedName>
</protein>